<evidence type="ECO:0000256" key="9">
    <source>
        <dbReference type="RuleBase" id="RU361156"/>
    </source>
</evidence>
<dbReference type="Gene3D" id="3.40.50.1820">
    <property type="entry name" value="alpha/beta hydrolase"/>
    <property type="match status" value="1"/>
</dbReference>
<keyword evidence="5 9" id="KW-0645">Protease</keyword>
<proteinExistence type="inferred from homology"/>
<dbReference type="GO" id="GO:0005773">
    <property type="term" value="C:vacuole"/>
    <property type="evidence" value="ECO:0007669"/>
    <property type="project" value="TreeGrafter"/>
</dbReference>
<dbReference type="EMBL" id="CACTIH010001985">
    <property type="protein sequence ID" value="CAA2970814.1"/>
    <property type="molecule type" value="Genomic_DNA"/>
</dbReference>
<keyword evidence="3" id="KW-0964">Secreted</keyword>
<dbReference type="Gene3D" id="6.10.250.940">
    <property type="match status" value="1"/>
</dbReference>
<dbReference type="GO" id="GO:0004185">
    <property type="term" value="F:serine-type carboxypeptidase activity"/>
    <property type="evidence" value="ECO:0007669"/>
    <property type="project" value="UniProtKB-UniRule"/>
</dbReference>
<dbReference type="InterPro" id="IPR029058">
    <property type="entry name" value="AB_hydrolase_fold"/>
</dbReference>
<dbReference type="Gramene" id="OE9A025457T2">
    <property type="protein sequence ID" value="OE9A025457C2"/>
    <property type="gene ID" value="OE9A025457"/>
</dbReference>
<dbReference type="FunFam" id="3.40.50.1820:FF:000013">
    <property type="entry name" value="Carboxypeptidase"/>
    <property type="match status" value="1"/>
</dbReference>
<evidence type="ECO:0000256" key="4">
    <source>
        <dbReference type="ARBA" id="ARBA00022645"/>
    </source>
</evidence>
<dbReference type="PANTHER" id="PTHR11802:SF198">
    <property type="entry name" value="SERINE CARBOXYPEPTIDASE-LIKE 27"/>
    <property type="match status" value="1"/>
</dbReference>
<dbReference type="PANTHER" id="PTHR11802">
    <property type="entry name" value="SERINE PROTEASE FAMILY S10 SERINE CARBOXYPEPTIDASE"/>
    <property type="match status" value="1"/>
</dbReference>
<evidence type="ECO:0000256" key="3">
    <source>
        <dbReference type="ARBA" id="ARBA00022525"/>
    </source>
</evidence>
<keyword evidence="9" id="KW-0732">Signal</keyword>
<keyword evidence="11" id="KW-1185">Reference proteome</keyword>
<dbReference type="Gene3D" id="3.40.50.11320">
    <property type="match status" value="1"/>
</dbReference>
<evidence type="ECO:0000256" key="5">
    <source>
        <dbReference type="ARBA" id="ARBA00022670"/>
    </source>
</evidence>
<dbReference type="GO" id="GO:0005576">
    <property type="term" value="C:extracellular region"/>
    <property type="evidence" value="ECO:0007669"/>
    <property type="project" value="UniProtKB-SubCell"/>
</dbReference>
<dbReference type="EC" id="3.4.16.-" evidence="9"/>
<dbReference type="GO" id="GO:0006508">
    <property type="term" value="P:proteolysis"/>
    <property type="evidence" value="ECO:0007669"/>
    <property type="project" value="UniProtKB-KW"/>
</dbReference>
<evidence type="ECO:0000256" key="8">
    <source>
        <dbReference type="ARBA" id="ARBA00023180"/>
    </source>
</evidence>
<keyword evidence="4 9" id="KW-0121">Carboxypeptidase</keyword>
<dbReference type="AlphaFoldDB" id="A0A8S0QXQ8"/>
<dbReference type="PRINTS" id="PR00724">
    <property type="entry name" value="CRBOXYPTASEC"/>
</dbReference>
<feature type="chain" id="PRO_5035964628" description="Carboxypeptidase" evidence="9">
    <location>
        <begin position="27"/>
        <end position="507"/>
    </location>
</feature>
<keyword evidence="6 9" id="KW-0378">Hydrolase</keyword>
<reference evidence="10 11" key="1">
    <citation type="submission" date="2019-12" db="EMBL/GenBank/DDBJ databases">
        <authorList>
            <person name="Alioto T."/>
            <person name="Alioto T."/>
            <person name="Gomez Garrido J."/>
        </authorList>
    </citation>
    <scope>NUCLEOTIDE SEQUENCE [LARGE SCALE GENOMIC DNA]</scope>
</reference>
<gene>
    <name evidence="10" type="ORF">OLEA9_A025457</name>
</gene>
<accession>A0A8S0QXQ8</accession>
<sequence>MGHISYSILSIIWLFFFCYFVGNCYSWSSVDQEKDRIISLPGQPENVGFNQYSGYVTVNKQSGRALFYWLIEAPTDRVPESRPLVLWLNGGPGCSSVGYGAAEEIGPFRINSDGKTLYLNPYSWNKLANMLFLESPAGVGFSYSNTSSDLYIAGDQRTAEDAYSFLLNWFERFPQYKHREFYIAGESYAGHYVPQLSQIIFERNKGTQNPIINFKGFMVGNAVTDDYHDYVGTFEYWWTHGLISDSTYKVLRITCDFGSATHPSSECVKALALAEQEQGNIDPYSIYTLPCNDTSSLKRRLRGHYPWMSRAYDPCTERYSQVYFNLPEVQKALHANVTKIPYPWKSCSDIVGNYWADSPLSMLPIYQELIAAGVRIWVFSGDTDAVVPVTATRYSIDALKLPTVTKWYPWYDNKKVSGMNINSLMALDDHFFFLCFCQFLFLCSSYVNKSWHFSNFNEDTHDQYYCHNAISDDTPKSKEQELFKVNTMLHVSEPFSSLFLLIFENIN</sequence>
<evidence type="ECO:0000313" key="10">
    <source>
        <dbReference type="EMBL" id="CAA2970814.1"/>
    </source>
</evidence>
<dbReference type="Proteomes" id="UP000594638">
    <property type="component" value="Unassembled WGS sequence"/>
</dbReference>
<dbReference type="InterPro" id="IPR018202">
    <property type="entry name" value="Ser_caboxypep_ser_AS"/>
</dbReference>
<evidence type="ECO:0000313" key="11">
    <source>
        <dbReference type="Proteomes" id="UP000594638"/>
    </source>
</evidence>
<keyword evidence="7" id="KW-1015">Disulfide bond</keyword>
<evidence type="ECO:0000256" key="2">
    <source>
        <dbReference type="ARBA" id="ARBA00009431"/>
    </source>
</evidence>
<dbReference type="InterPro" id="IPR001563">
    <property type="entry name" value="Peptidase_S10"/>
</dbReference>
<dbReference type="Pfam" id="PF00450">
    <property type="entry name" value="Peptidase_S10"/>
    <property type="match status" value="1"/>
</dbReference>
<comment type="subcellular location">
    <subcellularLocation>
        <location evidence="1">Secreted</location>
    </subcellularLocation>
</comment>
<protein>
    <recommendedName>
        <fullName evidence="9">Carboxypeptidase</fullName>
        <ecNumber evidence="9">3.4.16.-</ecNumber>
    </recommendedName>
</protein>
<feature type="signal peptide" evidence="9">
    <location>
        <begin position="1"/>
        <end position="26"/>
    </location>
</feature>
<keyword evidence="8" id="KW-0325">Glycoprotein</keyword>
<dbReference type="SUPFAM" id="SSF53474">
    <property type="entry name" value="alpha/beta-Hydrolases"/>
    <property type="match status" value="1"/>
</dbReference>
<dbReference type="PROSITE" id="PS00131">
    <property type="entry name" value="CARBOXYPEPT_SER_SER"/>
    <property type="match status" value="1"/>
</dbReference>
<dbReference type="OrthoDB" id="443318at2759"/>
<evidence type="ECO:0000256" key="1">
    <source>
        <dbReference type="ARBA" id="ARBA00004613"/>
    </source>
</evidence>
<comment type="similarity">
    <text evidence="2 9">Belongs to the peptidase S10 family.</text>
</comment>
<name>A0A8S0QXQ8_OLEEU</name>
<comment type="caution">
    <text evidence="10">The sequence shown here is derived from an EMBL/GenBank/DDBJ whole genome shotgun (WGS) entry which is preliminary data.</text>
</comment>
<evidence type="ECO:0000256" key="7">
    <source>
        <dbReference type="ARBA" id="ARBA00023157"/>
    </source>
</evidence>
<evidence type="ECO:0000256" key="6">
    <source>
        <dbReference type="ARBA" id="ARBA00022801"/>
    </source>
</evidence>
<organism evidence="10 11">
    <name type="scientific">Olea europaea subsp. europaea</name>
    <dbReference type="NCBI Taxonomy" id="158383"/>
    <lineage>
        <taxon>Eukaryota</taxon>
        <taxon>Viridiplantae</taxon>
        <taxon>Streptophyta</taxon>
        <taxon>Embryophyta</taxon>
        <taxon>Tracheophyta</taxon>
        <taxon>Spermatophyta</taxon>
        <taxon>Magnoliopsida</taxon>
        <taxon>eudicotyledons</taxon>
        <taxon>Gunneridae</taxon>
        <taxon>Pentapetalae</taxon>
        <taxon>asterids</taxon>
        <taxon>lamiids</taxon>
        <taxon>Lamiales</taxon>
        <taxon>Oleaceae</taxon>
        <taxon>Oleeae</taxon>
        <taxon>Olea</taxon>
    </lineage>
</organism>